<keyword evidence="2" id="KW-0614">Plasmid</keyword>
<feature type="region of interest" description="Disordered" evidence="1">
    <location>
        <begin position="251"/>
        <end position="279"/>
    </location>
</feature>
<sequence>MSNELSERDQHVIHVVLNNGFRQPQPEVCIAGFPMTFRRVMLGDNTALWAPRGFSRHGKARAWRFKRNHTHGSISAYCSDQTDDPEESLKRLWVRACQKLAEVQCPTTSLTAPASSLRARDPLLDTGITGVSIQQRRCPFSGEFSIFIAVLQRLRAANGDHYSHYECIRNVSAKKFRQDPDSEQADFDEALVTAAMIRFEYNYWITVGARPSEPVTSKWISETTLAQRAWIASHIQPVSLRAIFDRERQAEPALATPEDRQQLPTDTFSERVPANAIHD</sequence>
<dbReference type="KEGG" id="mad:HP15_p187g73"/>
<evidence type="ECO:0000313" key="2">
    <source>
        <dbReference type="EMBL" id="ADQ00070.1"/>
    </source>
</evidence>
<dbReference type="EMBL" id="CP001980">
    <property type="protein sequence ID" value="ADQ00070.1"/>
    <property type="molecule type" value="Genomic_DNA"/>
</dbReference>
<reference evidence="2 3" key="1">
    <citation type="journal article" date="2010" name="Stand. Genomic Sci.">
        <title>Complete genome sequence of Marinobacter adhaerens type strain (HP15), a diatom-interacting marine microorganism.</title>
        <authorList>
            <person name="Gardes A."/>
            <person name="Kaeppel E."/>
            <person name="Shehzad A."/>
            <person name="Seebah S."/>
            <person name="Teeling H."/>
            <person name="Yarza P."/>
            <person name="Glockner F.O."/>
            <person name="Grossart H.P."/>
            <person name="Ullrich M.S."/>
        </authorList>
    </citation>
    <scope>NUCLEOTIDE SEQUENCE [LARGE SCALE GENOMIC DNA]</scope>
    <source>
        <strain evidence="3">DSM 23420 / HP15</strain>
        <plasmid evidence="3">Plasmid pHP-187</plasmid>
    </source>
</reference>
<protein>
    <submittedName>
        <fullName evidence="2">Uncharacterized protein</fullName>
    </submittedName>
</protein>
<evidence type="ECO:0000256" key="1">
    <source>
        <dbReference type="SAM" id="MobiDB-lite"/>
    </source>
</evidence>
<accession>E4PS35</accession>
<gene>
    <name evidence="2" type="ordered locus">HP15_p187g73</name>
</gene>
<name>E4PS35_MARAH</name>
<organism evidence="2 3">
    <name type="scientific">Marinobacter adhaerens (strain DSM 23420 / HP15)</name>
    <dbReference type="NCBI Taxonomy" id="225937"/>
    <lineage>
        <taxon>Bacteria</taxon>
        <taxon>Pseudomonadati</taxon>
        <taxon>Pseudomonadota</taxon>
        <taxon>Gammaproteobacteria</taxon>
        <taxon>Pseudomonadales</taxon>
        <taxon>Marinobacteraceae</taxon>
        <taxon>Marinobacter</taxon>
    </lineage>
</organism>
<dbReference type="HOGENOM" id="CLU_996783_0_0_6"/>
<dbReference type="AlphaFoldDB" id="E4PS35"/>
<reference evidence="3" key="2">
    <citation type="submission" date="2010-02" db="EMBL/GenBank/DDBJ databases">
        <title>Complete genome sequence of Marinobacter adhaerens type strain (HP15).</title>
        <authorList>
            <person name="Gaerdes A.A.M."/>
            <person name="Kaeppel E."/>
            <person name="Shezad A."/>
            <person name="Seebah S."/>
            <person name="Teeling H."/>
            <person name="Yarza P."/>
            <person name="Gloeckner F.O."/>
            <person name="Ullrich M.S."/>
        </authorList>
    </citation>
    <scope>NUCLEOTIDE SEQUENCE [LARGE SCALE GENOMIC DNA]</scope>
    <source>
        <strain evidence="3">DSM 23420 / HP15</strain>
        <plasmid evidence="3">Plasmid pHP-187</plasmid>
    </source>
</reference>
<geneLocation type="plasmid" evidence="2 3">
    <name>pHP-187</name>
</geneLocation>
<evidence type="ECO:0000313" key="3">
    <source>
        <dbReference type="Proteomes" id="UP000007077"/>
    </source>
</evidence>
<proteinExistence type="predicted"/>
<dbReference type="Proteomes" id="UP000007077">
    <property type="component" value="Plasmid pHP-187"/>
</dbReference>